<evidence type="ECO:0000256" key="7">
    <source>
        <dbReference type="ARBA" id="ARBA00022842"/>
    </source>
</evidence>
<dbReference type="NCBIfam" id="NF003332">
    <property type="entry name" value="PRK04342.1-1"/>
    <property type="match status" value="1"/>
</dbReference>
<evidence type="ECO:0000256" key="3">
    <source>
        <dbReference type="ARBA" id="ARBA00006559"/>
    </source>
</evidence>
<dbReference type="RefSeq" id="WP_008082533.1">
    <property type="nucleotide sequence ID" value="NC_013926.1"/>
</dbReference>
<keyword evidence="7 11" id="KW-0460">Magnesium</keyword>
<organism evidence="16 17">
    <name type="scientific">Aciduliprofundum boonei (strain DSM 19572 / T469)</name>
    <dbReference type="NCBI Taxonomy" id="439481"/>
    <lineage>
        <taxon>Archaea</taxon>
        <taxon>Methanobacteriati</taxon>
        <taxon>Thermoplasmatota</taxon>
        <taxon>DHVE2 group</taxon>
        <taxon>Candidatus Aciduliprofundum</taxon>
    </lineage>
</organism>
<protein>
    <recommendedName>
        <fullName evidence="11">Type 2 DNA topoisomerase 6 subunit A</fullName>
        <ecNumber evidence="11">5.6.2.2</ecNumber>
    </recommendedName>
    <alternativeName>
        <fullName evidence="11">Type II DNA topoisomerase VI subunit A</fullName>
    </alternativeName>
</protein>
<keyword evidence="5 11" id="KW-0547">Nucleotide-binding</keyword>
<gene>
    <name evidence="11" type="primary">top6A</name>
    <name evidence="16" type="ordered locus">Aboo_0743</name>
</gene>
<evidence type="ECO:0000256" key="11">
    <source>
        <dbReference type="HAMAP-Rule" id="MF_00132"/>
    </source>
</evidence>
<comment type="function">
    <text evidence="11">Relaxes both positive and negative superturns and exhibits a strong decatenase activity.</text>
</comment>
<comment type="cofactor">
    <cofactor evidence="2 11">
        <name>Mg(2+)</name>
        <dbReference type="ChEBI" id="CHEBI:18420"/>
    </cofactor>
</comment>
<proteinExistence type="inferred from homology"/>
<dbReference type="Pfam" id="PF21180">
    <property type="entry name" value="TOP6A-Spo11_Toprim"/>
    <property type="match status" value="1"/>
</dbReference>
<feature type="binding site" evidence="11">
    <location>
        <position position="246"/>
    </location>
    <ligand>
        <name>Mg(2+)</name>
        <dbReference type="ChEBI" id="CHEBI:18420"/>
    </ligand>
</feature>
<evidence type="ECO:0000259" key="13">
    <source>
        <dbReference type="Pfam" id="PF04406"/>
    </source>
</evidence>
<dbReference type="InterPro" id="IPR034136">
    <property type="entry name" value="TOPRIM_Topo6A/Spo11"/>
</dbReference>
<dbReference type="EMBL" id="CP001941">
    <property type="protein sequence ID" value="ADD08552.1"/>
    <property type="molecule type" value="Genomic_DNA"/>
</dbReference>
<comment type="similarity">
    <text evidence="3 11 12">Belongs to the TOP6A family.</text>
</comment>
<evidence type="ECO:0000313" key="16">
    <source>
        <dbReference type="EMBL" id="ADD08552.1"/>
    </source>
</evidence>
<feature type="domain" description="Type II DNA topoisomerase VI subunit A all-beta" evidence="14">
    <location>
        <begin position="134"/>
        <end position="186"/>
    </location>
</feature>
<evidence type="ECO:0000256" key="6">
    <source>
        <dbReference type="ARBA" id="ARBA00022840"/>
    </source>
</evidence>
<keyword evidence="9 11" id="KW-0238">DNA-binding</keyword>
<dbReference type="SUPFAM" id="SSF56726">
    <property type="entry name" value="DNA topoisomerase IV, alpha subunit"/>
    <property type="match status" value="1"/>
</dbReference>
<evidence type="ECO:0000256" key="4">
    <source>
        <dbReference type="ARBA" id="ARBA00022723"/>
    </source>
</evidence>
<dbReference type="GO" id="GO:0006260">
    <property type="term" value="P:DNA replication"/>
    <property type="evidence" value="ECO:0007669"/>
    <property type="project" value="UniProtKB-UniRule"/>
</dbReference>
<dbReference type="InterPro" id="IPR002815">
    <property type="entry name" value="Spo11/TopoVI_A"/>
</dbReference>
<dbReference type="PRINTS" id="PR01550">
    <property type="entry name" value="TOP6AFAMILY"/>
</dbReference>
<keyword evidence="6 11" id="KW-0067">ATP-binding</keyword>
<evidence type="ECO:0000256" key="9">
    <source>
        <dbReference type="ARBA" id="ARBA00023125"/>
    </source>
</evidence>
<keyword evidence="17" id="KW-1185">Reference proteome</keyword>
<dbReference type="InterPro" id="IPR036078">
    <property type="entry name" value="Spo11/TopoVI_A_sf"/>
</dbReference>
<dbReference type="InterPro" id="IPR013049">
    <property type="entry name" value="Spo11/TopoVI_A_N"/>
</dbReference>
<dbReference type="GO" id="GO:0003918">
    <property type="term" value="F:DNA topoisomerase type II (double strand cut, ATP-hydrolyzing) activity"/>
    <property type="evidence" value="ECO:0007669"/>
    <property type="project" value="UniProtKB-UniRule"/>
</dbReference>
<evidence type="ECO:0000256" key="10">
    <source>
        <dbReference type="ARBA" id="ARBA00023235"/>
    </source>
</evidence>
<evidence type="ECO:0000256" key="8">
    <source>
        <dbReference type="ARBA" id="ARBA00023029"/>
    </source>
</evidence>
<dbReference type="OrthoDB" id="5866at2157"/>
<dbReference type="Gene3D" id="1.10.10.10">
    <property type="entry name" value="Winged helix-like DNA-binding domain superfamily/Winged helix DNA-binding domain"/>
    <property type="match status" value="1"/>
</dbReference>
<dbReference type="HOGENOM" id="CLU_037229_1_0_2"/>
<dbReference type="STRING" id="439481.Aboo_0743"/>
<accession>B5I9H7</accession>
<dbReference type="GO" id="GO:0005524">
    <property type="term" value="F:ATP binding"/>
    <property type="evidence" value="ECO:0007669"/>
    <property type="project" value="UniProtKB-KW"/>
</dbReference>
<feature type="binding site" evidence="11">
    <location>
        <position position="194"/>
    </location>
    <ligand>
        <name>Mg(2+)</name>
        <dbReference type="ChEBI" id="CHEBI:18420"/>
    </ligand>
</feature>
<evidence type="ECO:0000256" key="5">
    <source>
        <dbReference type="ARBA" id="ARBA00022741"/>
    </source>
</evidence>
<dbReference type="GeneID" id="8827690"/>
<dbReference type="InterPro" id="IPR036388">
    <property type="entry name" value="WH-like_DNA-bd_sf"/>
</dbReference>
<comment type="subunit">
    <text evidence="11">Homodimer. Heterotetramer of two Top6A and two Top6B chains.</text>
</comment>
<dbReference type="PANTHER" id="PTHR10848">
    <property type="entry name" value="MEIOTIC RECOMBINATION PROTEIN SPO11"/>
    <property type="match status" value="1"/>
</dbReference>
<evidence type="ECO:0000259" key="15">
    <source>
        <dbReference type="Pfam" id="PF21180"/>
    </source>
</evidence>
<dbReference type="PROSITE" id="PS52041">
    <property type="entry name" value="TOPO_IIB"/>
    <property type="match status" value="1"/>
</dbReference>
<dbReference type="GO" id="GO:0005694">
    <property type="term" value="C:chromosome"/>
    <property type="evidence" value="ECO:0007669"/>
    <property type="project" value="InterPro"/>
</dbReference>
<dbReference type="EC" id="5.6.2.2" evidence="11"/>
<keyword evidence="4 11" id="KW-0479">Metal-binding</keyword>
<name>B5I9H7_ACIB4</name>
<dbReference type="Pfam" id="PF04406">
    <property type="entry name" value="TP6A_N"/>
    <property type="match status" value="1"/>
</dbReference>
<dbReference type="CDD" id="cd00223">
    <property type="entry name" value="TOPRIM_TopoIIB_SPO"/>
    <property type="match status" value="1"/>
</dbReference>
<dbReference type="InterPro" id="IPR004085">
    <property type="entry name" value="TopoVI_A"/>
</dbReference>
<sequence>MSSEESLKRLYQIAEDIYEDLVRGEIPKMKLAARNRSNIVFNTRYGVWKYGDSKITRSAKKLDGAYMLLRTLYVMEFIKEMIRDKKSSTLREMYYISEGWGLAKFHTQDESNKLAEDLEVITGYLREDFKLRPEEDGASVIGNITVEEINRKGKPMRINCRDDVGDSGYLIPYNVEKEKLKFVDVDADFVIGIETGGMFDRLVENGFDEKARAILVHIKGQPARSTRRLLKRMNEELGLPVVIFTDGDPWSFRIFASIAYGAIKTAHISEYLATPTAEFVGITASDILNYDLPTDKLNDRDIAALQSELKDPRFQTPFWTEEIKLMLKIKKKAEQQSLAKYGLDYVTDTYLPEKLTELGVMS</sequence>
<dbReference type="eggNOG" id="arCOG04143">
    <property type="taxonomic scope" value="Archaea"/>
</dbReference>
<feature type="domain" description="Topoisomerase 6 subunit A/Spo11 TOPRIM" evidence="15">
    <location>
        <begin position="189"/>
        <end position="355"/>
    </location>
</feature>
<dbReference type="PRINTS" id="PR01552">
    <property type="entry name" value="TPISMRASE6A"/>
</dbReference>
<keyword evidence="10 11" id="KW-0413">Isomerase</keyword>
<dbReference type="Proteomes" id="UP000001400">
    <property type="component" value="Chromosome"/>
</dbReference>
<dbReference type="PANTHER" id="PTHR10848:SF0">
    <property type="entry name" value="MEIOTIC RECOMBINATION PROTEIN SPO11"/>
    <property type="match status" value="1"/>
</dbReference>
<dbReference type="AlphaFoldDB" id="B5I9H7"/>
<evidence type="ECO:0000256" key="12">
    <source>
        <dbReference type="PROSITE-ProRule" id="PRU01385"/>
    </source>
</evidence>
<evidence type="ECO:0000256" key="1">
    <source>
        <dbReference type="ARBA" id="ARBA00000185"/>
    </source>
</evidence>
<comment type="catalytic activity">
    <reaction evidence="1 11 12">
        <text>ATP-dependent breakage, passage and rejoining of double-stranded DNA.</text>
        <dbReference type="EC" id="5.6.2.2"/>
    </reaction>
</comment>
<dbReference type="Gene3D" id="3.40.1360.10">
    <property type="match status" value="1"/>
</dbReference>
<evidence type="ECO:0000313" key="17">
    <source>
        <dbReference type="Proteomes" id="UP000001400"/>
    </source>
</evidence>
<dbReference type="HAMAP" id="MF_00132">
    <property type="entry name" value="Top6A"/>
    <property type="match status" value="1"/>
</dbReference>
<dbReference type="InterPro" id="IPR049333">
    <property type="entry name" value="Topo_VI_alpha"/>
</dbReference>
<dbReference type="GO" id="GO:0003677">
    <property type="term" value="F:DNA binding"/>
    <property type="evidence" value="ECO:0007669"/>
    <property type="project" value="UniProtKB-UniRule"/>
</dbReference>
<dbReference type="Pfam" id="PF20768">
    <property type="entry name" value="Topo_VI_alpha"/>
    <property type="match status" value="1"/>
</dbReference>
<dbReference type="KEGG" id="abi:Aboo_0743"/>
<evidence type="ECO:0000259" key="14">
    <source>
        <dbReference type="Pfam" id="PF20768"/>
    </source>
</evidence>
<feature type="active site" description="O-(5'-phospho-DNA)-tyrosine intermediate" evidence="11 12">
    <location>
        <position position="95"/>
    </location>
</feature>
<dbReference type="GO" id="GO:0006265">
    <property type="term" value="P:DNA topological change"/>
    <property type="evidence" value="ECO:0007669"/>
    <property type="project" value="UniProtKB-UniRule"/>
</dbReference>
<dbReference type="GO" id="GO:0000287">
    <property type="term" value="F:magnesium ion binding"/>
    <property type="evidence" value="ECO:0007669"/>
    <property type="project" value="UniProtKB-UniRule"/>
</dbReference>
<evidence type="ECO:0000256" key="2">
    <source>
        <dbReference type="ARBA" id="ARBA00001946"/>
    </source>
</evidence>
<reference evidence="16" key="1">
    <citation type="submission" date="2010-02" db="EMBL/GenBank/DDBJ databases">
        <title>Complete sequence of Aciduliprofundum boonei T469.</title>
        <authorList>
            <consortium name="US DOE Joint Genome Institute"/>
            <person name="Lucas S."/>
            <person name="Copeland A."/>
            <person name="Lapidus A."/>
            <person name="Cheng J.-F."/>
            <person name="Bruce D."/>
            <person name="Goodwin L."/>
            <person name="Pitluck S."/>
            <person name="Saunders E."/>
            <person name="Detter J.C."/>
            <person name="Han C."/>
            <person name="Tapia R."/>
            <person name="Land M."/>
            <person name="Hauser L."/>
            <person name="Kyrpides N."/>
            <person name="Mikhailova N."/>
            <person name="Flores G."/>
            <person name="Reysenbach A.-L."/>
            <person name="Woyke T."/>
        </authorList>
    </citation>
    <scope>NUCLEOTIDE SEQUENCE</scope>
    <source>
        <strain evidence="16">T469</strain>
    </source>
</reference>
<keyword evidence="8 11" id="KW-0799">Topoisomerase</keyword>
<feature type="domain" description="Spo11/DNA topoisomerase VI subunit A N-terminal" evidence="13">
    <location>
        <begin position="68"/>
        <end position="130"/>
    </location>
</feature>